<reference evidence="1 2" key="2">
    <citation type="journal article" date="2022" name="Mol. Ecol. Resour.">
        <title>The genomes of chicory, endive, great burdock and yacon provide insights into Asteraceae paleo-polyploidization history and plant inulin production.</title>
        <authorList>
            <person name="Fan W."/>
            <person name="Wang S."/>
            <person name="Wang H."/>
            <person name="Wang A."/>
            <person name="Jiang F."/>
            <person name="Liu H."/>
            <person name="Zhao H."/>
            <person name="Xu D."/>
            <person name="Zhang Y."/>
        </authorList>
    </citation>
    <scope>NUCLEOTIDE SEQUENCE [LARGE SCALE GENOMIC DNA]</scope>
    <source>
        <strain evidence="2">cv. Punajuju</strain>
        <tissue evidence="1">Leaves</tissue>
    </source>
</reference>
<dbReference type="EMBL" id="CM042015">
    <property type="protein sequence ID" value="KAI3709485.1"/>
    <property type="molecule type" value="Genomic_DNA"/>
</dbReference>
<evidence type="ECO:0000313" key="2">
    <source>
        <dbReference type="Proteomes" id="UP001055811"/>
    </source>
</evidence>
<comment type="caution">
    <text evidence="1">The sequence shown here is derived from an EMBL/GenBank/DDBJ whole genome shotgun (WGS) entry which is preliminary data.</text>
</comment>
<reference evidence="2" key="1">
    <citation type="journal article" date="2022" name="Mol. Ecol. Resour.">
        <title>The genomes of chicory, endive, great burdock and yacon provide insights into Asteraceae palaeo-polyploidization history and plant inulin production.</title>
        <authorList>
            <person name="Fan W."/>
            <person name="Wang S."/>
            <person name="Wang H."/>
            <person name="Wang A."/>
            <person name="Jiang F."/>
            <person name="Liu H."/>
            <person name="Zhao H."/>
            <person name="Xu D."/>
            <person name="Zhang Y."/>
        </authorList>
    </citation>
    <scope>NUCLEOTIDE SEQUENCE [LARGE SCALE GENOMIC DNA]</scope>
    <source>
        <strain evidence="2">cv. Punajuju</strain>
    </source>
</reference>
<gene>
    <name evidence="1" type="ORF">L2E82_39247</name>
</gene>
<accession>A0ACB9AIL6</accession>
<protein>
    <submittedName>
        <fullName evidence="1">Uncharacterized protein</fullName>
    </submittedName>
</protein>
<keyword evidence="2" id="KW-1185">Reference proteome</keyword>
<name>A0ACB9AIL6_CICIN</name>
<evidence type="ECO:0000313" key="1">
    <source>
        <dbReference type="EMBL" id="KAI3709485.1"/>
    </source>
</evidence>
<sequence length="451" mass="52083">MDEEELLKRFTDCVYFLASPLTCKKGIECEYRHNEIARLNPRDCWYWLGGCCFNPDCAFRHPPLEGLKEAYHEPSTLNNTPMDKTNIPCYFYSKGFCNKGDKCSFLHSPADVSIPSKPSKPTSMVKNPTPCEKKLSAESNTNSPPIKSHQNPSETAEVEHTNTMGMRTQDSDQESSESTDISESQSQGNSIRSNSSGQHEEFVQSESDVFNDQSSGFDVLVEGESERLGFDFDQGVDFFSDHEEEGEDRIGYNPSYPEMENGFVKERFDVYDGLDKGQSRKSIFYRLSFKKRNLEYAPIFNGRKSHDLREHLKRRRVVDVCFSQGYDRNFRKYPPRKAVPVNRYRKPQFVQQKRRYQEKCEIFKGPKSLEEIKEEKKNSLYKKDGFQGPRSLSEILKNKRKVNCHHAEDNVQLSLHEVQTNKTEKMTYESMNPSRQGVESGSRQKTAKTVL</sequence>
<dbReference type="Proteomes" id="UP001055811">
    <property type="component" value="Linkage Group LG07"/>
</dbReference>
<organism evidence="1 2">
    <name type="scientific">Cichorium intybus</name>
    <name type="common">Chicory</name>
    <dbReference type="NCBI Taxonomy" id="13427"/>
    <lineage>
        <taxon>Eukaryota</taxon>
        <taxon>Viridiplantae</taxon>
        <taxon>Streptophyta</taxon>
        <taxon>Embryophyta</taxon>
        <taxon>Tracheophyta</taxon>
        <taxon>Spermatophyta</taxon>
        <taxon>Magnoliopsida</taxon>
        <taxon>eudicotyledons</taxon>
        <taxon>Gunneridae</taxon>
        <taxon>Pentapetalae</taxon>
        <taxon>asterids</taxon>
        <taxon>campanulids</taxon>
        <taxon>Asterales</taxon>
        <taxon>Asteraceae</taxon>
        <taxon>Cichorioideae</taxon>
        <taxon>Cichorieae</taxon>
        <taxon>Cichoriinae</taxon>
        <taxon>Cichorium</taxon>
    </lineage>
</organism>
<proteinExistence type="predicted"/>